<dbReference type="Proteomes" id="UP000238916">
    <property type="component" value="Unassembled WGS sequence"/>
</dbReference>
<dbReference type="AlphaFoldDB" id="A0A2U3KU44"/>
<proteinExistence type="predicted"/>
<sequence>MIVIVDRIENQFAVMEYPDRKTIDVPLKELPGDVKRGDCFKYIDEKFIPAPEETALRKAQIEEIFESLWEK</sequence>
<evidence type="ECO:0000313" key="2">
    <source>
        <dbReference type="Proteomes" id="UP000238916"/>
    </source>
</evidence>
<dbReference type="InterPro" id="IPR021377">
    <property type="entry name" value="DUF3006"/>
</dbReference>
<evidence type="ECO:0000313" key="1">
    <source>
        <dbReference type="EMBL" id="SPF43089.1"/>
    </source>
</evidence>
<gene>
    <name evidence="1" type="ORF">SBF1_2720002</name>
</gene>
<organism evidence="1 2">
    <name type="scientific">Candidatus Desulfosporosinus infrequens</name>
    <dbReference type="NCBI Taxonomy" id="2043169"/>
    <lineage>
        <taxon>Bacteria</taxon>
        <taxon>Bacillati</taxon>
        <taxon>Bacillota</taxon>
        <taxon>Clostridia</taxon>
        <taxon>Eubacteriales</taxon>
        <taxon>Desulfitobacteriaceae</taxon>
        <taxon>Desulfosporosinus</taxon>
    </lineage>
</organism>
<name>A0A2U3KU44_9FIRM</name>
<dbReference type="Pfam" id="PF11213">
    <property type="entry name" value="DUF3006"/>
    <property type="match status" value="1"/>
</dbReference>
<dbReference type="OrthoDB" id="164847at2"/>
<accession>A0A2U3KU44</accession>
<reference evidence="2" key="1">
    <citation type="submission" date="2018-02" db="EMBL/GenBank/DDBJ databases">
        <authorList>
            <person name="Hausmann B."/>
        </authorList>
    </citation>
    <scope>NUCLEOTIDE SEQUENCE [LARGE SCALE GENOMIC DNA]</scope>
    <source>
        <strain evidence="2">Peat soil MAG SbF1</strain>
    </source>
</reference>
<dbReference type="EMBL" id="OMOF01000193">
    <property type="protein sequence ID" value="SPF43089.1"/>
    <property type="molecule type" value="Genomic_DNA"/>
</dbReference>
<evidence type="ECO:0008006" key="3">
    <source>
        <dbReference type="Google" id="ProtNLM"/>
    </source>
</evidence>
<protein>
    <recommendedName>
        <fullName evidence="3">DUF3006 domain-containing protein</fullName>
    </recommendedName>
</protein>